<gene>
    <name evidence="3" type="ORF">F1189_21430</name>
</gene>
<feature type="signal peptide" evidence="2">
    <location>
        <begin position="1"/>
        <end position="21"/>
    </location>
</feature>
<sequence>MPPRTMPRLAFFATLLLPAVATGQPARNGNVWDGTAHQPGATGVEDSQRRAGVAPSDAQARQEEQDLDRIGRQLNDRAAQDAAAVPESKSNAYGVRPGGEIPITQPPKTTPPQR</sequence>
<comment type="caution">
    <text evidence="3">The sequence shown here is derived from an EMBL/GenBank/DDBJ whole genome shotgun (WGS) entry which is preliminary data.</text>
</comment>
<reference evidence="3 4" key="1">
    <citation type="submission" date="2019-09" db="EMBL/GenBank/DDBJ databases">
        <title>Genome sequence of Rhodovastum atsumiense, a diverse member of the Acetobacteraceae family of non-sulfur purple photosynthetic bacteria.</title>
        <authorList>
            <person name="Meyer T."/>
            <person name="Kyndt J."/>
        </authorList>
    </citation>
    <scope>NUCLEOTIDE SEQUENCE [LARGE SCALE GENOMIC DNA]</scope>
    <source>
        <strain evidence="3 4">DSM 21279</strain>
    </source>
</reference>
<dbReference type="AlphaFoldDB" id="A0A5M6INX9"/>
<organism evidence="3 4">
    <name type="scientific">Rhodovastum atsumiense</name>
    <dbReference type="NCBI Taxonomy" id="504468"/>
    <lineage>
        <taxon>Bacteria</taxon>
        <taxon>Pseudomonadati</taxon>
        <taxon>Pseudomonadota</taxon>
        <taxon>Alphaproteobacteria</taxon>
        <taxon>Acetobacterales</taxon>
        <taxon>Acetobacteraceae</taxon>
        <taxon>Rhodovastum</taxon>
    </lineage>
</organism>
<name>A0A5M6INX9_9PROT</name>
<keyword evidence="4" id="KW-1185">Reference proteome</keyword>
<feature type="chain" id="PRO_5024315769" description="DUF4148 domain-containing protein" evidence="2">
    <location>
        <begin position="22"/>
        <end position="114"/>
    </location>
</feature>
<evidence type="ECO:0000256" key="1">
    <source>
        <dbReference type="SAM" id="MobiDB-lite"/>
    </source>
</evidence>
<evidence type="ECO:0000313" key="3">
    <source>
        <dbReference type="EMBL" id="KAA5609962.1"/>
    </source>
</evidence>
<keyword evidence="2" id="KW-0732">Signal</keyword>
<feature type="region of interest" description="Disordered" evidence="1">
    <location>
        <begin position="24"/>
        <end position="114"/>
    </location>
</feature>
<accession>A0A5M6INX9</accession>
<dbReference type="EMBL" id="VWPK01000040">
    <property type="protein sequence ID" value="KAA5609962.1"/>
    <property type="molecule type" value="Genomic_DNA"/>
</dbReference>
<feature type="compositionally biased region" description="Pro residues" evidence="1">
    <location>
        <begin position="104"/>
        <end position="114"/>
    </location>
</feature>
<protein>
    <recommendedName>
        <fullName evidence="5">DUF4148 domain-containing protein</fullName>
    </recommendedName>
</protein>
<evidence type="ECO:0000256" key="2">
    <source>
        <dbReference type="SAM" id="SignalP"/>
    </source>
</evidence>
<evidence type="ECO:0000313" key="4">
    <source>
        <dbReference type="Proteomes" id="UP000325255"/>
    </source>
</evidence>
<dbReference type="RefSeq" id="WP_150042924.1">
    <property type="nucleotide sequence ID" value="NZ_OW485601.1"/>
</dbReference>
<dbReference type="Proteomes" id="UP000325255">
    <property type="component" value="Unassembled WGS sequence"/>
</dbReference>
<evidence type="ECO:0008006" key="5">
    <source>
        <dbReference type="Google" id="ProtNLM"/>
    </source>
</evidence>
<feature type="compositionally biased region" description="Basic and acidic residues" evidence="1">
    <location>
        <begin position="60"/>
        <end position="79"/>
    </location>
</feature>
<proteinExistence type="predicted"/>